<evidence type="ECO:0000256" key="4">
    <source>
        <dbReference type="SAM" id="MobiDB-lite"/>
    </source>
</evidence>
<dbReference type="Pfam" id="PF22669">
    <property type="entry name" value="Exo_endo_phos2"/>
    <property type="match status" value="1"/>
</dbReference>
<keyword evidence="7" id="KW-1185">Reference proteome</keyword>
<dbReference type="InterPro" id="IPR036691">
    <property type="entry name" value="Endo/exonu/phosph_ase_sf"/>
</dbReference>
<comment type="caution">
    <text evidence="6">The sequence shown here is derived from an EMBL/GenBank/DDBJ whole genome shotgun (WGS) entry which is preliminary data.</text>
</comment>
<reference evidence="7" key="1">
    <citation type="submission" date="2017-01" db="EMBL/GenBank/DDBJ databases">
        <title>Comparative genomics of anhydrobiosis in the tardigrade Hypsibius dujardini.</title>
        <authorList>
            <person name="Yoshida Y."/>
            <person name="Koutsovoulos G."/>
            <person name="Laetsch D."/>
            <person name="Stevens L."/>
            <person name="Kumar S."/>
            <person name="Horikawa D."/>
            <person name="Ishino K."/>
            <person name="Komine S."/>
            <person name="Tomita M."/>
            <person name="Blaxter M."/>
            <person name="Arakawa K."/>
        </authorList>
    </citation>
    <scope>NUCLEOTIDE SEQUENCE [LARGE SCALE GENOMIC DNA]</scope>
    <source>
        <strain evidence="7">Z151</strain>
    </source>
</reference>
<feature type="compositionally biased region" description="Polar residues" evidence="4">
    <location>
        <begin position="421"/>
        <end position="437"/>
    </location>
</feature>
<dbReference type="AlphaFoldDB" id="A0A1W0WA22"/>
<evidence type="ECO:0000256" key="2">
    <source>
        <dbReference type="ARBA" id="ARBA00022801"/>
    </source>
</evidence>
<evidence type="ECO:0000313" key="6">
    <source>
        <dbReference type="EMBL" id="OQV12008.1"/>
    </source>
</evidence>
<dbReference type="GO" id="GO:0046856">
    <property type="term" value="P:phosphatidylinositol dephosphorylation"/>
    <property type="evidence" value="ECO:0007669"/>
    <property type="project" value="InterPro"/>
</dbReference>
<comment type="similarity">
    <text evidence="3">Belongs to the inositol 1,4,5-trisphosphate 5-phosphatase type I family.</text>
</comment>
<evidence type="ECO:0000259" key="5">
    <source>
        <dbReference type="SMART" id="SM00128"/>
    </source>
</evidence>
<dbReference type="EMBL" id="MTYJ01000156">
    <property type="protein sequence ID" value="OQV12008.1"/>
    <property type="molecule type" value="Genomic_DNA"/>
</dbReference>
<dbReference type="EC" id="3.1.3.56" evidence="1"/>
<feature type="region of interest" description="Disordered" evidence="4">
    <location>
        <begin position="412"/>
        <end position="437"/>
    </location>
</feature>
<dbReference type="InterPro" id="IPR039737">
    <property type="entry name" value="INPP5A"/>
</dbReference>
<dbReference type="PANTHER" id="PTHR12997">
    <property type="entry name" value="TYPE I INOSITOL-1,4,5-TRISPHOSPHATE 5-PHOSPHATASE"/>
    <property type="match status" value="1"/>
</dbReference>
<dbReference type="Gene3D" id="3.60.10.10">
    <property type="entry name" value="Endonuclease/exonuclease/phosphatase"/>
    <property type="match status" value="1"/>
</dbReference>
<evidence type="ECO:0000256" key="3">
    <source>
        <dbReference type="ARBA" id="ARBA00023599"/>
    </source>
</evidence>
<evidence type="ECO:0000313" key="7">
    <source>
        <dbReference type="Proteomes" id="UP000192578"/>
    </source>
</evidence>
<dbReference type="OrthoDB" id="5780965at2759"/>
<dbReference type="InterPro" id="IPR000300">
    <property type="entry name" value="IPPc"/>
</dbReference>
<dbReference type="Proteomes" id="UP000192578">
    <property type="component" value="Unassembled WGS sequence"/>
</dbReference>
<accession>A0A1W0WA22</accession>
<evidence type="ECO:0000256" key="1">
    <source>
        <dbReference type="ARBA" id="ARBA00012997"/>
    </source>
</evidence>
<dbReference type="SMART" id="SM00128">
    <property type="entry name" value="IPPc"/>
    <property type="match status" value="1"/>
</dbReference>
<dbReference type="SUPFAM" id="SSF56219">
    <property type="entry name" value="DNase I-like"/>
    <property type="match status" value="1"/>
</dbReference>
<feature type="domain" description="Inositol polyphosphate-related phosphatase" evidence="5">
    <location>
        <begin position="8"/>
        <end position="414"/>
    </location>
</feature>
<dbReference type="GO" id="GO:0004445">
    <property type="term" value="F:inositol-polyphosphate 5-phosphatase activity"/>
    <property type="evidence" value="ECO:0007669"/>
    <property type="project" value="UniProtKB-EC"/>
</dbReference>
<protein>
    <recommendedName>
        <fullName evidence="1">inositol-polyphosphate 5-phosphatase</fullName>
        <ecNumber evidence="1">3.1.3.56</ecNumber>
    </recommendedName>
</protein>
<keyword evidence="2" id="KW-0378">Hydrolase</keyword>
<organism evidence="6 7">
    <name type="scientific">Hypsibius exemplaris</name>
    <name type="common">Freshwater tardigrade</name>
    <dbReference type="NCBI Taxonomy" id="2072580"/>
    <lineage>
        <taxon>Eukaryota</taxon>
        <taxon>Metazoa</taxon>
        <taxon>Ecdysozoa</taxon>
        <taxon>Tardigrada</taxon>
        <taxon>Eutardigrada</taxon>
        <taxon>Parachela</taxon>
        <taxon>Hypsibioidea</taxon>
        <taxon>Hypsibiidae</taxon>
        <taxon>Hypsibius</taxon>
    </lineage>
</organism>
<proteinExistence type="inferred from homology"/>
<dbReference type="PANTHER" id="PTHR12997:SF2">
    <property type="entry name" value="INOSITOL POLYPHOSPHATE-5-PHOSPHATASE A"/>
    <property type="match status" value="1"/>
</dbReference>
<name>A0A1W0WA22_HYPEX</name>
<gene>
    <name evidence="6" type="ORF">BV898_13732</name>
</gene>
<sequence>MELSGGVDDVPVMFVTANVGTLFEMADVMMNIWMKEFLKSVTDRKPKFIALHCQEIGGKKATRESMAQADAFVRDLFSHPEFREYDRARAFIDENFHDLETFTALGSFYLAHRSYAKYNFGISNEMNLHLYLGSDIAVFSPTTRTFSTSEKVRFPMDLHPLAKGNRKGFLRTRWNIDGRTLDLINVHMFYDEDNLVAMETSPSQYTSARKLGLQHILNSLVASANGRGSSDVALFIFGDFNFRLDVHEVVKKLTENGIRQETMVNGINGLDHNGVADPPKARVCFLDNVDLNKLILTIEKKLFDHHENHDYVFQLDNGKWLRTFDSELSAFPDIYEVEIGFAPSYPYVEDIEKGQYFMKTRCPAWCDRVIMNENSWRTINAHVPLEYGLIGSSVCMGDHKPVFLLCNLSQHQSSPLSPSNGRSVVQETRTSSRNRPI</sequence>